<keyword evidence="1" id="KW-0812">Transmembrane</keyword>
<dbReference type="PANTHER" id="PTHR31589">
    <property type="entry name" value="PROTEIN, PUTATIVE (DUF239)-RELATED-RELATED"/>
    <property type="match status" value="1"/>
</dbReference>
<evidence type="ECO:0000313" key="3">
    <source>
        <dbReference type="EMBL" id="CAK9192207.1"/>
    </source>
</evidence>
<reference evidence="3 4" key="1">
    <citation type="submission" date="2024-02" db="EMBL/GenBank/DDBJ databases">
        <authorList>
            <consortium name="ELIXIR-Norway"/>
            <consortium name="Elixir Norway"/>
        </authorList>
    </citation>
    <scope>NUCLEOTIDE SEQUENCE [LARGE SCALE GENOMIC DNA]</scope>
</reference>
<gene>
    <name evidence="3" type="ORF">CSSPTR1EN2_LOCUS1775</name>
</gene>
<keyword evidence="4" id="KW-1185">Reference proteome</keyword>
<keyword evidence="1" id="KW-1133">Transmembrane helix</keyword>
<sequence>MGSHYRRLHETGSSNQLIVLLLFRPAPVLIFLNIAFSSFITYATAAAADQSTTASFPHGHELQPKSNRADLHYQKNRRFDPANIEQQHSTMEAANIRVTLSDGDIVSCIPINEQPAINKDSDYLPIQLQPSMLPKPGNSTAQGLGSELASQRFALEFGACPVGTIPIRDTTLSPTTAAAAAAAASTAHETTTPSPPRSYTQAAADKKAASSQLPLTAHVLDDDYTHEHAFAYIPIVDPPSYEGTEVIINVWEPHVGPSDFSLAQLWFINTGTSFPVNSPNYNVLNTIEAGWQVYADLYGDNHPRLFIYWTADDYQSTGCYNLNQECTADSPGFVQVSNKVLIGGSIYPTSSLGSTQYEIKLLVFKDHASGNWWLQFNDEIVGYWPRSLFNTLKNAADAIDWGGEIIWDGSTKRGVFTDMGSGEPAALGYERAAYQRNLQYVGIDNALHDVTDLQVATEAPSCYTAVAGHNKPWGSFFYFGGSGSQCNF</sequence>
<keyword evidence="1" id="KW-0472">Membrane</keyword>
<dbReference type="Pfam" id="PF03080">
    <property type="entry name" value="Neprosin"/>
    <property type="match status" value="1"/>
</dbReference>
<protein>
    <recommendedName>
        <fullName evidence="2">Neprosin PEP catalytic domain-containing protein</fullName>
    </recommendedName>
</protein>
<evidence type="ECO:0000256" key="1">
    <source>
        <dbReference type="SAM" id="Phobius"/>
    </source>
</evidence>
<organism evidence="3 4">
    <name type="scientific">Sphagnum troendelagicum</name>
    <dbReference type="NCBI Taxonomy" id="128251"/>
    <lineage>
        <taxon>Eukaryota</taxon>
        <taxon>Viridiplantae</taxon>
        <taxon>Streptophyta</taxon>
        <taxon>Embryophyta</taxon>
        <taxon>Bryophyta</taxon>
        <taxon>Sphagnophytina</taxon>
        <taxon>Sphagnopsida</taxon>
        <taxon>Sphagnales</taxon>
        <taxon>Sphagnaceae</taxon>
        <taxon>Sphagnum</taxon>
    </lineage>
</organism>
<feature type="transmembrane region" description="Helical" evidence="1">
    <location>
        <begin position="21"/>
        <end position="43"/>
    </location>
</feature>
<name>A0ABP0TC65_9BRYO</name>
<dbReference type="InterPro" id="IPR053168">
    <property type="entry name" value="Glutamic_endopeptidase"/>
</dbReference>
<dbReference type="Proteomes" id="UP001497512">
    <property type="component" value="Chromosome 1"/>
</dbReference>
<accession>A0ABP0TC65</accession>
<evidence type="ECO:0000259" key="2">
    <source>
        <dbReference type="PROSITE" id="PS52045"/>
    </source>
</evidence>
<evidence type="ECO:0000313" key="4">
    <source>
        <dbReference type="Proteomes" id="UP001497512"/>
    </source>
</evidence>
<feature type="domain" description="Neprosin PEP catalytic" evidence="2">
    <location>
        <begin position="220"/>
        <end position="487"/>
    </location>
</feature>
<dbReference type="PROSITE" id="PS52045">
    <property type="entry name" value="NEPROSIN_PEP_CD"/>
    <property type="match status" value="1"/>
</dbReference>
<dbReference type="PANTHER" id="PTHR31589:SF223">
    <property type="entry name" value="PROTEIN, PUTATIVE (DUF239)-RELATED"/>
    <property type="match status" value="1"/>
</dbReference>
<proteinExistence type="predicted"/>
<dbReference type="Gene3D" id="3.90.1320.10">
    <property type="entry name" value="Outer-capsid protein sigma 3, large lobe"/>
    <property type="match status" value="1"/>
</dbReference>
<dbReference type="InterPro" id="IPR004314">
    <property type="entry name" value="Neprosin"/>
</dbReference>
<dbReference type="EMBL" id="OZ019893">
    <property type="protein sequence ID" value="CAK9192207.1"/>
    <property type="molecule type" value="Genomic_DNA"/>
</dbReference>